<feature type="transmembrane region" description="Helical" evidence="5">
    <location>
        <begin position="173"/>
        <end position="193"/>
    </location>
</feature>
<dbReference type="GO" id="GO:0016020">
    <property type="term" value="C:membrane"/>
    <property type="evidence" value="ECO:0007669"/>
    <property type="project" value="UniProtKB-SubCell"/>
</dbReference>
<evidence type="ECO:0000256" key="1">
    <source>
        <dbReference type="ARBA" id="ARBA00004141"/>
    </source>
</evidence>
<organism evidence="7 8">
    <name type="scientific">Folsomia candida</name>
    <name type="common">Springtail</name>
    <dbReference type="NCBI Taxonomy" id="158441"/>
    <lineage>
        <taxon>Eukaryota</taxon>
        <taxon>Metazoa</taxon>
        <taxon>Ecdysozoa</taxon>
        <taxon>Arthropoda</taxon>
        <taxon>Hexapoda</taxon>
        <taxon>Collembola</taxon>
        <taxon>Entomobryomorpha</taxon>
        <taxon>Isotomoidea</taxon>
        <taxon>Isotomidae</taxon>
        <taxon>Proisotominae</taxon>
        <taxon>Folsomia</taxon>
    </lineage>
</organism>
<dbReference type="STRING" id="158441.A0A226F6H5"/>
<feature type="transmembrane region" description="Helical" evidence="5">
    <location>
        <begin position="132"/>
        <end position="153"/>
    </location>
</feature>
<feature type="transmembrane region" description="Helical" evidence="5">
    <location>
        <begin position="205"/>
        <end position="223"/>
    </location>
</feature>
<dbReference type="Pfam" id="PF01490">
    <property type="entry name" value="Aa_trans"/>
    <property type="match status" value="1"/>
</dbReference>
<accession>A0A226F6H5</accession>
<name>A0A226F6H5_FOLCA</name>
<feature type="transmembrane region" description="Helical" evidence="5">
    <location>
        <begin position="397"/>
        <end position="418"/>
    </location>
</feature>
<dbReference type="AlphaFoldDB" id="A0A226F6H5"/>
<feature type="transmembrane region" description="Helical" evidence="5">
    <location>
        <begin position="92"/>
        <end position="111"/>
    </location>
</feature>
<keyword evidence="4 5" id="KW-0472">Membrane</keyword>
<feature type="transmembrane region" description="Helical" evidence="5">
    <location>
        <begin position="54"/>
        <end position="72"/>
    </location>
</feature>
<proteinExistence type="predicted"/>
<feature type="transmembrane region" description="Helical" evidence="5">
    <location>
        <begin position="273"/>
        <end position="298"/>
    </location>
</feature>
<gene>
    <name evidence="7" type="ORF">Fcan01_03523</name>
</gene>
<keyword evidence="3 5" id="KW-1133">Transmembrane helix</keyword>
<comment type="caution">
    <text evidence="7">The sequence shown here is derived from an EMBL/GenBank/DDBJ whole genome shotgun (WGS) entry which is preliminary data.</text>
</comment>
<dbReference type="OrthoDB" id="438545at2759"/>
<reference evidence="7 8" key="1">
    <citation type="submission" date="2015-12" db="EMBL/GenBank/DDBJ databases">
        <title>The genome of Folsomia candida.</title>
        <authorList>
            <person name="Faddeeva A."/>
            <person name="Derks M.F."/>
            <person name="Anvar Y."/>
            <person name="Smit S."/>
            <person name="Van Straalen N."/>
            <person name="Roelofs D."/>
        </authorList>
    </citation>
    <scope>NUCLEOTIDE SEQUENCE [LARGE SCALE GENOMIC DNA]</scope>
    <source>
        <strain evidence="7 8">VU population</strain>
        <tissue evidence="7">Whole body</tissue>
    </source>
</reference>
<keyword evidence="8" id="KW-1185">Reference proteome</keyword>
<evidence type="ECO:0000256" key="3">
    <source>
        <dbReference type="ARBA" id="ARBA00022989"/>
    </source>
</evidence>
<evidence type="ECO:0000256" key="5">
    <source>
        <dbReference type="SAM" id="Phobius"/>
    </source>
</evidence>
<protein>
    <submittedName>
        <fullName evidence="7">Putative sodium-coupled neutral amino acid transporter 7</fullName>
    </submittedName>
</protein>
<dbReference type="InterPro" id="IPR013057">
    <property type="entry name" value="AA_transpt_TM"/>
</dbReference>
<keyword evidence="2 5" id="KW-0812">Transmembrane</keyword>
<dbReference type="OMA" id="FAFTGHQ"/>
<feature type="transmembrane region" description="Helical" evidence="5">
    <location>
        <begin position="371"/>
        <end position="391"/>
    </location>
</feature>
<feature type="domain" description="Amino acid transporter transmembrane" evidence="6">
    <location>
        <begin position="52"/>
        <end position="445"/>
    </location>
</feature>
<sequence>MNVTTTEEDVQVVQIQAEGHLLINEAVEENGGDLSPLAEDSFVSSSTEVQSRTGWFGASLLIVNAALGAGLLNFPSAFHQAGGVVTGGLVQLVLLVFIIPALLILAYCSDLNGSKTLQEVLSFTWGKRAEKFTAFCTALYCFGTCITFLIIIGDQFDRIFASLYGHKFCHEWYLNRDFTVVITSMLFILPFCYPKQIDFLKHISSVGVVSVIYVALLIIAEYYNGKYIPGEIKTRPTAWTDVFLVVPTICFGYQCHVSVVPIYSCFKTRNIKLFSAAMFLAISICVFTYTVAATYGYLTFGSKVESDILKSYDARDPYVFMAIIAISIKTYTTYPILSFCGNAAVCDLWIEPQDDQSRVPINPRIKDNFRVLCVTVWFFASLVLAIVLPNIGAVIKLLGSLAAVFIFIFPGMCLLRMSERNEVFNRLRPTLTLLAGLFLALGGFIFGCVFTQAIIVDYIKDKEEEIPLCVPASSEYFYYINVSRKILYA</sequence>
<dbReference type="PANTHER" id="PTHR22950">
    <property type="entry name" value="AMINO ACID TRANSPORTER"/>
    <property type="match status" value="1"/>
</dbReference>
<evidence type="ECO:0000256" key="4">
    <source>
        <dbReference type="ARBA" id="ARBA00023136"/>
    </source>
</evidence>
<feature type="transmembrane region" description="Helical" evidence="5">
    <location>
        <begin position="243"/>
        <end position="266"/>
    </location>
</feature>
<dbReference type="EMBL" id="LNIX01000001">
    <property type="protein sequence ID" value="OXA64940.1"/>
    <property type="molecule type" value="Genomic_DNA"/>
</dbReference>
<dbReference type="Proteomes" id="UP000198287">
    <property type="component" value="Unassembled WGS sequence"/>
</dbReference>
<feature type="transmembrane region" description="Helical" evidence="5">
    <location>
        <begin position="318"/>
        <end position="350"/>
    </location>
</feature>
<comment type="subcellular location">
    <subcellularLocation>
        <location evidence="1">Membrane</location>
        <topology evidence="1">Multi-pass membrane protein</topology>
    </subcellularLocation>
</comment>
<evidence type="ECO:0000313" key="7">
    <source>
        <dbReference type="EMBL" id="OXA64940.1"/>
    </source>
</evidence>
<dbReference type="PANTHER" id="PTHR22950:SF652">
    <property type="entry name" value="TRANSMEMBRANE AMINO ACID TRANSPORTER FAMILY PROTEIN"/>
    <property type="match status" value="1"/>
</dbReference>
<evidence type="ECO:0000313" key="8">
    <source>
        <dbReference type="Proteomes" id="UP000198287"/>
    </source>
</evidence>
<dbReference type="GO" id="GO:0015179">
    <property type="term" value="F:L-amino acid transmembrane transporter activity"/>
    <property type="evidence" value="ECO:0007669"/>
    <property type="project" value="TreeGrafter"/>
</dbReference>
<evidence type="ECO:0000259" key="6">
    <source>
        <dbReference type="Pfam" id="PF01490"/>
    </source>
</evidence>
<evidence type="ECO:0000256" key="2">
    <source>
        <dbReference type="ARBA" id="ARBA00022692"/>
    </source>
</evidence>
<feature type="transmembrane region" description="Helical" evidence="5">
    <location>
        <begin position="430"/>
        <end position="455"/>
    </location>
</feature>